<reference evidence="4 5" key="1">
    <citation type="journal article" date="2022" name="bioRxiv">
        <title>Genomics of Preaxostyla Flagellates Illuminates Evolutionary Transitions and the Path Towards Mitochondrial Loss.</title>
        <authorList>
            <person name="Novak L.V.F."/>
            <person name="Treitli S.C."/>
            <person name="Pyrih J."/>
            <person name="Halakuc P."/>
            <person name="Pipaliya S.V."/>
            <person name="Vacek V."/>
            <person name="Brzon O."/>
            <person name="Soukal P."/>
            <person name="Eme L."/>
            <person name="Dacks J.B."/>
            <person name="Karnkowska A."/>
            <person name="Elias M."/>
            <person name="Hampl V."/>
        </authorList>
    </citation>
    <scope>NUCLEOTIDE SEQUENCE [LARGE SCALE GENOMIC DNA]</scope>
    <source>
        <strain evidence="4">NAU3</strain>
        <tissue evidence="4">Gut</tissue>
    </source>
</reference>
<gene>
    <name evidence="4" type="ORF">BLNAU_1302</name>
</gene>
<organism evidence="4 5">
    <name type="scientific">Blattamonas nauphoetae</name>
    <dbReference type="NCBI Taxonomy" id="2049346"/>
    <lineage>
        <taxon>Eukaryota</taxon>
        <taxon>Metamonada</taxon>
        <taxon>Preaxostyla</taxon>
        <taxon>Oxymonadida</taxon>
        <taxon>Blattamonas</taxon>
    </lineage>
</organism>
<evidence type="ECO:0000256" key="3">
    <source>
        <dbReference type="SAM" id="SignalP"/>
    </source>
</evidence>
<protein>
    <recommendedName>
        <fullName evidence="6">Surface antigen BspA-like</fullName>
    </recommendedName>
</protein>
<evidence type="ECO:0000313" key="4">
    <source>
        <dbReference type="EMBL" id="KAK2963735.1"/>
    </source>
</evidence>
<dbReference type="Proteomes" id="UP001281761">
    <property type="component" value="Unassembled WGS sequence"/>
</dbReference>
<evidence type="ECO:0000313" key="5">
    <source>
        <dbReference type="Proteomes" id="UP001281761"/>
    </source>
</evidence>
<sequence>MIHHTMLYVILYLTSLFSAETLDLSRANSGSFELTAQLYEGDSVALSNIDYHLFATAADVMLRPEVGAMTLLVAESNSHTVSNMSLSLNNAKSFSQILSGSLLELVGCVMADEVITGPLAVINGGTGVFRELIVNGARVHSPIICSESASNGTFKTIASKYADLQVTAPNQLFNVSGLTRVEINSCNFKEIEYLTDSKESTEEASAPITTGVAEAYLNSNTFNAVQSPLTHVVLPLFTAQKVEMHSSTIKSCFSSVKVPAYTIPDNQNVYMHSNTFKESSADIAESPHMLNLNSKGLVLSFHSTTFKECTSYGSVLAIPFATKINMHSISFKELTVHHTNESAFAITNVPVSLKIHSTLFHTCTSVGPAGALSFGDTTSWNESKPVDPEVPVDPETPEDPDTPVDPEGRNGDDDSIEPSFVLSDLTFHYCRGSEVSDILVAFDTASPFSVATFSNCQSSSEQMSAIIGGQVTFRLDQIETPGKGWVGIGVPWIGIVAVGIVVAFVFGCAGLCCCACPCCCGSSKKGFCCRNNHKCCCGVGKQAQEGERGVVDVENQTPQTVVVCPYYVPYAVPATSYPQPYPAGQVAGAAPVQPAVVSKTEELSPTAPFSVPASSTADVNKEMPPAEPQQYQPSQPPTEHIPSTLPPPRSTE</sequence>
<feature type="signal peptide" evidence="3">
    <location>
        <begin position="1"/>
        <end position="21"/>
    </location>
</feature>
<evidence type="ECO:0000256" key="2">
    <source>
        <dbReference type="SAM" id="Phobius"/>
    </source>
</evidence>
<evidence type="ECO:0000256" key="1">
    <source>
        <dbReference type="SAM" id="MobiDB-lite"/>
    </source>
</evidence>
<keyword evidence="3" id="KW-0732">Signal</keyword>
<comment type="caution">
    <text evidence="4">The sequence shown here is derived from an EMBL/GenBank/DDBJ whole genome shotgun (WGS) entry which is preliminary data.</text>
</comment>
<feature type="region of interest" description="Disordered" evidence="1">
    <location>
        <begin position="601"/>
        <end position="652"/>
    </location>
</feature>
<evidence type="ECO:0008006" key="6">
    <source>
        <dbReference type="Google" id="ProtNLM"/>
    </source>
</evidence>
<accession>A0ABQ9YJ23</accession>
<feature type="compositionally biased region" description="Acidic residues" evidence="1">
    <location>
        <begin position="390"/>
        <end position="404"/>
    </location>
</feature>
<feature type="chain" id="PRO_5045089498" description="Surface antigen BspA-like" evidence="3">
    <location>
        <begin position="22"/>
        <end position="652"/>
    </location>
</feature>
<feature type="region of interest" description="Disordered" evidence="1">
    <location>
        <begin position="377"/>
        <end position="415"/>
    </location>
</feature>
<dbReference type="EMBL" id="JARBJD010000005">
    <property type="protein sequence ID" value="KAK2963735.1"/>
    <property type="molecule type" value="Genomic_DNA"/>
</dbReference>
<keyword evidence="2" id="KW-1133">Transmembrane helix</keyword>
<feature type="transmembrane region" description="Helical" evidence="2">
    <location>
        <begin position="492"/>
        <end position="516"/>
    </location>
</feature>
<name>A0ABQ9YJ23_9EUKA</name>
<keyword evidence="2" id="KW-0472">Membrane</keyword>
<keyword evidence="5" id="KW-1185">Reference proteome</keyword>
<keyword evidence="2" id="KW-0812">Transmembrane</keyword>
<proteinExistence type="predicted"/>